<dbReference type="AlphaFoldDB" id="A0A1M7NLJ9"/>
<organism evidence="1 2">
    <name type="scientific">Salegentibacter salegens</name>
    <dbReference type="NCBI Taxonomy" id="143223"/>
    <lineage>
        <taxon>Bacteria</taxon>
        <taxon>Pseudomonadati</taxon>
        <taxon>Bacteroidota</taxon>
        <taxon>Flavobacteriia</taxon>
        <taxon>Flavobacteriales</taxon>
        <taxon>Flavobacteriaceae</taxon>
        <taxon>Salegentibacter</taxon>
    </lineage>
</organism>
<sequence>MQCGLNSKSWYFALKKKVVAVKAGTTSNRKERIGKEREVELH</sequence>
<protein>
    <submittedName>
        <fullName evidence="1">Uncharacterized protein</fullName>
    </submittedName>
</protein>
<evidence type="ECO:0000313" key="1">
    <source>
        <dbReference type="EMBL" id="SHN04864.1"/>
    </source>
</evidence>
<dbReference type="EMBL" id="LT670848">
    <property type="protein sequence ID" value="SHN04864.1"/>
    <property type="molecule type" value="Genomic_DNA"/>
</dbReference>
<dbReference type="Proteomes" id="UP000190235">
    <property type="component" value="Chromosome I"/>
</dbReference>
<proteinExistence type="predicted"/>
<evidence type="ECO:0000313" key="2">
    <source>
        <dbReference type="Proteomes" id="UP000190235"/>
    </source>
</evidence>
<reference evidence="2" key="1">
    <citation type="submission" date="2016-11" db="EMBL/GenBank/DDBJ databases">
        <authorList>
            <person name="Varghese N."/>
            <person name="Submissions S."/>
        </authorList>
    </citation>
    <scope>NUCLEOTIDE SEQUENCE [LARGE SCALE GENOMIC DNA]</scope>
    <source>
        <strain evidence="2">ACAM 48</strain>
    </source>
</reference>
<accession>A0A1M7NLJ9</accession>
<keyword evidence="2" id="KW-1185">Reference proteome</keyword>
<name>A0A1M7NLJ9_9FLAO</name>
<gene>
    <name evidence="1" type="ORF">SAMN05878281_3268</name>
</gene>